<reference evidence="1" key="1">
    <citation type="journal article" date="2020" name="Stud. Mycol.">
        <title>101 Dothideomycetes genomes: a test case for predicting lifestyles and emergence of pathogens.</title>
        <authorList>
            <person name="Haridas S."/>
            <person name="Albert R."/>
            <person name="Binder M."/>
            <person name="Bloem J."/>
            <person name="Labutti K."/>
            <person name="Salamov A."/>
            <person name="Andreopoulos B."/>
            <person name="Baker S."/>
            <person name="Barry K."/>
            <person name="Bills G."/>
            <person name="Bluhm B."/>
            <person name="Cannon C."/>
            <person name="Castanera R."/>
            <person name="Culley D."/>
            <person name="Daum C."/>
            <person name="Ezra D."/>
            <person name="Gonzalez J."/>
            <person name="Henrissat B."/>
            <person name="Kuo A."/>
            <person name="Liang C."/>
            <person name="Lipzen A."/>
            <person name="Lutzoni F."/>
            <person name="Magnuson J."/>
            <person name="Mondo S."/>
            <person name="Nolan M."/>
            <person name="Ohm R."/>
            <person name="Pangilinan J."/>
            <person name="Park H.-J."/>
            <person name="Ramirez L."/>
            <person name="Alfaro M."/>
            <person name="Sun H."/>
            <person name="Tritt A."/>
            <person name="Yoshinaga Y."/>
            <person name="Zwiers L.-H."/>
            <person name="Turgeon B."/>
            <person name="Goodwin S."/>
            <person name="Spatafora J."/>
            <person name="Crous P."/>
            <person name="Grigoriev I."/>
        </authorList>
    </citation>
    <scope>NUCLEOTIDE SEQUENCE</scope>
    <source>
        <strain evidence="1">CBS 525.71</strain>
    </source>
</reference>
<name>A0ACB6SEY1_9PLEO</name>
<sequence>MLDFDDCPHRYLCLVRINACSVIVLMLICTQETQDMGATRLRKHIVSASLHRVTPSGGFNRAAIFASHASCKSKCTRQSASFAAEKGWFRGPALRSWSVHCGVQCLGTYFSWILEVLTRDVASSKQQRHAVSSIFPQESAHDSARIKATADNVVQVHSATLTGDSKR</sequence>
<evidence type="ECO:0000313" key="1">
    <source>
        <dbReference type="EMBL" id="KAF2631874.1"/>
    </source>
</evidence>
<accession>A0ACB6SEY1</accession>
<proteinExistence type="predicted"/>
<dbReference type="Proteomes" id="UP000799754">
    <property type="component" value="Unassembled WGS sequence"/>
</dbReference>
<keyword evidence="2" id="KW-1185">Reference proteome</keyword>
<protein>
    <submittedName>
        <fullName evidence="1">Uncharacterized protein</fullName>
    </submittedName>
</protein>
<comment type="caution">
    <text evidence="1">The sequence shown here is derived from an EMBL/GenBank/DDBJ whole genome shotgun (WGS) entry which is preliminary data.</text>
</comment>
<organism evidence="1 2">
    <name type="scientific">Macroventuria anomochaeta</name>
    <dbReference type="NCBI Taxonomy" id="301207"/>
    <lineage>
        <taxon>Eukaryota</taxon>
        <taxon>Fungi</taxon>
        <taxon>Dikarya</taxon>
        <taxon>Ascomycota</taxon>
        <taxon>Pezizomycotina</taxon>
        <taxon>Dothideomycetes</taxon>
        <taxon>Pleosporomycetidae</taxon>
        <taxon>Pleosporales</taxon>
        <taxon>Pleosporineae</taxon>
        <taxon>Didymellaceae</taxon>
        <taxon>Macroventuria</taxon>
    </lineage>
</organism>
<gene>
    <name evidence="1" type="ORF">BU25DRAFT_406406</name>
</gene>
<evidence type="ECO:0000313" key="2">
    <source>
        <dbReference type="Proteomes" id="UP000799754"/>
    </source>
</evidence>
<dbReference type="EMBL" id="MU006703">
    <property type="protein sequence ID" value="KAF2631874.1"/>
    <property type="molecule type" value="Genomic_DNA"/>
</dbReference>